<dbReference type="EC" id="3.4.21.105" evidence="4"/>
<organism evidence="15 16">
    <name type="scientific">Drosophila willistoni</name>
    <name type="common">Fruit fly</name>
    <dbReference type="NCBI Taxonomy" id="7260"/>
    <lineage>
        <taxon>Eukaryota</taxon>
        <taxon>Metazoa</taxon>
        <taxon>Ecdysozoa</taxon>
        <taxon>Arthropoda</taxon>
        <taxon>Hexapoda</taxon>
        <taxon>Insecta</taxon>
        <taxon>Pterygota</taxon>
        <taxon>Neoptera</taxon>
        <taxon>Endopterygota</taxon>
        <taxon>Diptera</taxon>
        <taxon>Brachycera</taxon>
        <taxon>Muscomorpha</taxon>
        <taxon>Ephydroidea</taxon>
        <taxon>Drosophilidae</taxon>
        <taxon>Drosophila</taxon>
        <taxon>Sophophora</taxon>
    </lineage>
</organism>
<keyword evidence="9 13" id="KW-1133">Transmembrane helix</keyword>
<gene>
    <name evidence="15" type="primary">Dwil\GK22246</name>
    <name evidence="15" type="ORF">Dwil_GK22246</name>
</gene>
<dbReference type="GO" id="GO:0005743">
    <property type="term" value="C:mitochondrial inner membrane"/>
    <property type="evidence" value="ECO:0007669"/>
    <property type="project" value="UniProtKB-SubCell"/>
</dbReference>
<dbReference type="AlphaFoldDB" id="B4MYM0"/>
<keyword evidence="5 13" id="KW-0812">Transmembrane</keyword>
<comment type="similarity">
    <text evidence="3">Belongs to the peptidase S54 family.</text>
</comment>
<dbReference type="InterPro" id="IPR050925">
    <property type="entry name" value="Rhomboid_protease_S54"/>
</dbReference>
<dbReference type="PANTHER" id="PTHR43731">
    <property type="entry name" value="RHOMBOID PROTEASE"/>
    <property type="match status" value="1"/>
</dbReference>
<evidence type="ECO:0000256" key="5">
    <source>
        <dbReference type="ARBA" id="ARBA00022692"/>
    </source>
</evidence>
<feature type="compositionally biased region" description="Polar residues" evidence="12">
    <location>
        <begin position="73"/>
        <end position="82"/>
    </location>
</feature>
<keyword evidence="6" id="KW-0999">Mitochondrion inner membrane</keyword>
<dbReference type="PANTHER" id="PTHR43731:SF14">
    <property type="entry name" value="PRESENILIN-ASSOCIATED RHOMBOID-LIKE PROTEIN, MITOCHONDRIAL"/>
    <property type="match status" value="1"/>
</dbReference>
<feature type="region of interest" description="Disordered" evidence="12">
    <location>
        <begin position="39"/>
        <end position="82"/>
    </location>
</feature>
<dbReference type="STRING" id="7260.B4MYM0"/>
<evidence type="ECO:0000256" key="12">
    <source>
        <dbReference type="SAM" id="MobiDB-lite"/>
    </source>
</evidence>
<evidence type="ECO:0000313" key="15">
    <source>
        <dbReference type="EMBL" id="EDW77209.2"/>
    </source>
</evidence>
<dbReference type="eggNOG" id="KOG2980">
    <property type="taxonomic scope" value="Eukaryota"/>
</dbReference>
<evidence type="ECO:0000259" key="14">
    <source>
        <dbReference type="Pfam" id="PF01694"/>
    </source>
</evidence>
<dbReference type="Pfam" id="PF01694">
    <property type="entry name" value="Rhomboid"/>
    <property type="match status" value="1"/>
</dbReference>
<evidence type="ECO:0000256" key="13">
    <source>
        <dbReference type="SAM" id="Phobius"/>
    </source>
</evidence>
<protein>
    <recommendedName>
        <fullName evidence="4">rhomboid protease</fullName>
        <ecNumber evidence="4">3.4.21.105</ecNumber>
    </recommendedName>
</protein>
<evidence type="ECO:0000256" key="6">
    <source>
        <dbReference type="ARBA" id="ARBA00022792"/>
    </source>
</evidence>
<sequence>MLMNRALCRSWLSHVPYRFQVPQVRGDPTLPAGRRHILGTGTTIPWRPPSGGGGRHFHGNRHRNSNVKPLPAEQQTPAENPTVPSRNIIKAVAFTGAFSLGCFAGATIMEYENTRSMILAKAKQARFGWWQSRSLGERDSWSQLKQDIRRQWDSLTPGDKVFAPLLVFNVLAFALWRVPSMRNTMMTYFTSNPAARVVCWPMFLSTFSHYSAMHIFANMYVLHSFANASVLSMGKEQFMAVYLSAGVFSSLVSVLYKAGTRQTGMSLGASGAIMAVLAYVCAQYPDTQLSILFLPTLTFSAGAAIKVIMGIDFAGCVLGWKFFDHAAHLGGAMFGIFWAQYGAQMWAKRIGLLNYYHELRRTKHK</sequence>
<dbReference type="Proteomes" id="UP000007798">
    <property type="component" value="Unassembled WGS sequence"/>
</dbReference>
<dbReference type="GO" id="GO:0004252">
    <property type="term" value="F:serine-type endopeptidase activity"/>
    <property type="evidence" value="ECO:0007669"/>
    <property type="project" value="InterPro"/>
</dbReference>
<keyword evidence="11 13" id="KW-0472">Membrane</keyword>
<dbReference type="EMBL" id="CH963894">
    <property type="protein sequence ID" value="EDW77209.2"/>
    <property type="molecule type" value="Genomic_DNA"/>
</dbReference>
<evidence type="ECO:0000256" key="1">
    <source>
        <dbReference type="ARBA" id="ARBA00000156"/>
    </source>
</evidence>
<accession>B4MYM0</accession>
<comment type="subcellular location">
    <subcellularLocation>
        <location evidence="2">Mitochondrion inner membrane</location>
        <topology evidence="2">Multi-pass membrane protein</topology>
    </subcellularLocation>
</comment>
<evidence type="ECO:0000256" key="9">
    <source>
        <dbReference type="ARBA" id="ARBA00022989"/>
    </source>
</evidence>
<feature type="transmembrane region" description="Helical" evidence="13">
    <location>
        <begin position="161"/>
        <end position="178"/>
    </location>
</feature>
<dbReference type="OrthoDB" id="10260614at2759"/>
<evidence type="ECO:0000256" key="10">
    <source>
        <dbReference type="ARBA" id="ARBA00023128"/>
    </source>
</evidence>
<name>B4MYM0_DROWI</name>
<dbReference type="InParanoid" id="B4MYM0"/>
<feature type="domain" description="Peptidase S54 rhomboid" evidence="14">
    <location>
        <begin position="199"/>
        <end position="340"/>
    </location>
</feature>
<evidence type="ECO:0000313" key="16">
    <source>
        <dbReference type="Proteomes" id="UP000007798"/>
    </source>
</evidence>
<feature type="transmembrane region" description="Helical" evidence="13">
    <location>
        <begin position="237"/>
        <end position="255"/>
    </location>
</feature>
<evidence type="ECO:0000256" key="2">
    <source>
        <dbReference type="ARBA" id="ARBA00004448"/>
    </source>
</evidence>
<dbReference type="HOGENOM" id="CLU_034022_0_0_1"/>
<dbReference type="SUPFAM" id="SSF144091">
    <property type="entry name" value="Rhomboid-like"/>
    <property type="match status" value="1"/>
</dbReference>
<keyword evidence="10" id="KW-0496">Mitochondrion</keyword>
<dbReference type="Gene3D" id="1.20.1540.10">
    <property type="entry name" value="Rhomboid-like"/>
    <property type="match status" value="1"/>
</dbReference>
<dbReference type="InterPro" id="IPR022764">
    <property type="entry name" value="Peptidase_S54_rhomboid_dom"/>
</dbReference>
<evidence type="ECO:0000256" key="3">
    <source>
        <dbReference type="ARBA" id="ARBA00009045"/>
    </source>
</evidence>
<dbReference type="FunFam" id="1.20.1540.10:FF:000005">
    <property type="entry name" value="Presenilins-associated rhomboid-like protein, mitochondrial"/>
    <property type="match status" value="1"/>
</dbReference>
<proteinExistence type="inferred from homology"/>
<dbReference type="InterPro" id="IPR035952">
    <property type="entry name" value="Rhomboid-like_sf"/>
</dbReference>
<feature type="transmembrane region" description="Helical" evidence="13">
    <location>
        <begin position="91"/>
        <end position="109"/>
    </location>
</feature>
<reference evidence="15 16" key="1">
    <citation type="journal article" date="2007" name="Nature">
        <title>Evolution of genes and genomes on the Drosophila phylogeny.</title>
        <authorList>
            <consortium name="Drosophila 12 Genomes Consortium"/>
            <person name="Clark A.G."/>
            <person name="Eisen M.B."/>
            <person name="Smith D.R."/>
            <person name="Bergman C.M."/>
            <person name="Oliver B."/>
            <person name="Markow T.A."/>
            <person name="Kaufman T.C."/>
            <person name="Kellis M."/>
            <person name="Gelbart W."/>
            <person name="Iyer V.N."/>
            <person name="Pollard D.A."/>
            <person name="Sackton T.B."/>
            <person name="Larracuente A.M."/>
            <person name="Singh N.D."/>
            <person name="Abad J.P."/>
            <person name="Abt D.N."/>
            <person name="Adryan B."/>
            <person name="Aguade M."/>
            <person name="Akashi H."/>
            <person name="Anderson W.W."/>
            <person name="Aquadro C.F."/>
            <person name="Ardell D.H."/>
            <person name="Arguello R."/>
            <person name="Artieri C.G."/>
            <person name="Barbash D.A."/>
            <person name="Barker D."/>
            <person name="Barsanti P."/>
            <person name="Batterham P."/>
            <person name="Batzoglou S."/>
            <person name="Begun D."/>
            <person name="Bhutkar A."/>
            <person name="Blanco E."/>
            <person name="Bosak S.A."/>
            <person name="Bradley R.K."/>
            <person name="Brand A.D."/>
            <person name="Brent M.R."/>
            <person name="Brooks A.N."/>
            <person name="Brown R.H."/>
            <person name="Butlin R.K."/>
            <person name="Caggese C."/>
            <person name="Calvi B.R."/>
            <person name="Bernardo de Carvalho A."/>
            <person name="Caspi A."/>
            <person name="Castrezana S."/>
            <person name="Celniker S.E."/>
            <person name="Chang J.L."/>
            <person name="Chapple C."/>
            <person name="Chatterji S."/>
            <person name="Chinwalla A."/>
            <person name="Civetta A."/>
            <person name="Clifton S.W."/>
            <person name="Comeron J.M."/>
            <person name="Costello J.C."/>
            <person name="Coyne J.A."/>
            <person name="Daub J."/>
            <person name="David R.G."/>
            <person name="Delcher A.L."/>
            <person name="Delehaunty K."/>
            <person name="Do C.B."/>
            <person name="Ebling H."/>
            <person name="Edwards K."/>
            <person name="Eickbush T."/>
            <person name="Evans J.D."/>
            <person name="Filipski A."/>
            <person name="Findeiss S."/>
            <person name="Freyhult E."/>
            <person name="Fulton L."/>
            <person name="Fulton R."/>
            <person name="Garcia A.C."/>
            <person name="Gardiner A."/>
            <person name="Garfield D.A."/>
            <person name="Garvin B.E."/>
            <person name="Gibson G."/>
            <person name="Gilbert D."/>
            <person name="Gnerre S."/>
            <person name="Godfrey J."/>
            <person name="Good R."/>
            <person name="Gotea V."/>
            <person name="Gravely B."/>
            <person name="Greenberg A.J."/>
            <person name="Griffiths-Jones S."/>
            <person name="Gross S."/>
            <person name="Guigo R."/>
            <person name="Gustafson E.A."/>
            <person name="Haerty W."/>
            <person name="Hahn M.W."/>
            <person name="Halligan D.L."/>
            <person name="Halpern A.L."/>
            <person name="Halter G.M."/>
            <person name="Han M.V."/>
            <person name="Heger A."/>
            <person name="Hillier L."/>
            <person name="Hinrichs A.S."/>
            <person name="Holmes I."/>
            <person name="Hoskins R.A."/>
            <person name="Hubisz M.J."/>
            <person name="Hultmark D."/>
            <person name="Huntley M.A."/>
            <person name="Jaffe D.B."/>
            <person name="Jagadeeshan S."/>
            <person name="Jeck W.R."/>
            <person name="Johnson J."/>
            <person name="Jones C.D."/>
            <person name="Jordan W.C."/>
            <person name="Karpen G.H."/>
            <person name="Kataoka E."/>
            <person name="Keightley P.D."/>
            <person name="Kheradpour P."/>
            <person name="Kirkness E.F."/>
            <person name="Koerich L.B."/>
            <person name="Kristiansen K."/>
            <person name="Kudrna D."/>
            <person name="Kulathinal R.J."/>
            <person name="Kumar S."/>
            <person name="Kwok R."/>
            <person name="Lander E."/>
            <person name="Langley C.H."/>
            <person name="Lapoint R."/>
            <person name="Lazzaro B.P."/>
            <person name="Lee S.J."/>
            <person name="Levesque L."/>
            <person name="Li R."/>
            <person name="Lin C.F."/>
            <person name="Lin M.F."/>
            <person name="Lindblad-Toh K."/>
            <person name="Llopart A."/>
            <person name="Long M."/>
            <person name="Low L."/>
            <person name="Lozovsky E."/>
            <person name="Lu J."/>
            <person name="Luo M."/>
            <person name="Machado C.A."/>
            <person name="Makalowski W."/>
            <person name="Marzo M."/>
            <person name="Matsuda M."/>
            <person name="Matzkin L."/>
            <person name="McAllister B."/>
            <person name="McBride C.S."/>
            <person name="McKernan B."/>
            <person name="McKernan K."/>
            <person name="Mendez-Lago M."/>
            <person name="Minx P."/>
            <person name="Mollenhauer M.U."/>
            <person name="Montooth K."/>
            <person name="Mount S.M."/>
            <person name="Mu X."/>
            <person name="Myers E."/>
            <person name="Negre B."/>
            <person name="Newfeld S."/>
            <person name="Nielsen R."/>
            <person name="Noor M.A."/>
            <person name="O'Grady P."/>
            <person name="Pachter L."/>
            <person name="Papaceit M."/>
            <person name="Parisi M.J."/>
            <person name="Parisi M."/>
            <person name="Parts L."/>
            <person name="Pedersen J.S."/>
            <person name="Pesole G."/>
            <person name="Phillippy A.M."/>
            <person name="Ponting C.P."/>
            <person name="Pop M."/>
            <person name="Porcelli D."/>
            <person name="Powell J.R."/>
            <person name="Prohaska S."/>
            <person name="Pruitt K."/>
            <person name="Puig M."/>
            <person name="Quesneville H."/>
            <person name="Ram K.R."/>
            <person name="Rand D."/>
            <person name="Rasmussen M.D."/>
            <person name="Reed L.K."/>
            <person name="Reenan R."/>
            <person name="Reily A."/>
            <person name="Remington K.A."/>
            <person name="Rieger T.T."/>
            <person name="Ritchie M.G."/>
            <person name="Robin C."/>
            <person name="Rogers Y.H."/>
            <person name="Rohde C."/>
            <person name="Rozas J."/>
            <person name="Rubenfield M.J."/>
            <person name="Ruiz A."/>
            <person name="Russo S."/>
            <person name="Salzberg S.L."/>
            <person name="Sanchez-Gracia A."/>
            <person name="Saranga D.J."/>
            <person name="Sato H."/>
            <person name="Schaeffer S.W."/>
            <person name="Schatz M.C."/>
            <person name="Schlenke T."/>
            <person name="Schwartz R."/>
            <person name="Segarra C."/>
            <person name="Singh R.S."/>
            <person name="Sirot L."/>
            <person name="Sirota M."/>
            <person name="Sisneros N.B."/>
            <person name="Smith C.D."/>
            <person name="Smith T.F."/>
            <person name="Spieth J."/>
            <person name="Stage D.E."/>
            <person name="Stark A."/>
            <person name="Stephan W."/>
            <person name="Strausberg R.L."/>
            <person name="Strempel S."/>
            <person name="Sturgill D."/>
            <person name="Sutton G."/>
            <person name="Sutton G.G."/>
            <person name="Tao W."/>
            <person name="Teichmann S."/>
            <person name="Tobari Y.N."/>
            <person name="Tomimura Y."/>
            <person name="Tsolas J.M."/>
            <person name="Valente V.L."/>
            <person name="Venter E."/>
            <person name="Venter J.C."/>
            <person name="Vicario S."/>
            <person name="Vieira F.G."/>
            <person name="Vilella A.J."/>
            <person name="Villasante A."/>
            <person name="Walenz B."/>
            <person name="Wang J."/>
            <person name="Wasserman M."/>
            <person name="Watts T."/>
            <person name="Wilson D."/>
            <person name="Wilson R.K."/>
            <person name="Wing R.A."/>
            <person name="Wolfner M.F."/>
            <person name="Wong A."/>
            <person name="Wong G.K."/>
            <person name="Wu C.I."/>
            <person name="Wu G."/>
            <person name="Yamamoto D."/>
            <person name="Yang H.P."/>
            <person name="Yang S.P."/>
            <person name="Yorke J.A."/>
            <person name="Yoshida K."/>
            <person name="Zdobnov E."/>
            <person name="Zhang P."/>
            <person name="Zhang Y."/>
            <person name="Zimin A.V."/>
            <person name="Baldwin J."/>
            <person name="Abdouelleil A."/>
            <person name="Abdulkadir J."/>
            <person name="Abebe A."/>
            <person name="Abera B."/>
            <person name="Abreu J."/>
            <person name="Acer S.C."/>
            <person name="Aftuck L."/>
            <person name="Alexander A."/>
            <person name="An P."/>
            <person name="Anderson E."/>
            <person name="Anderson S."/>
            <person name="Arachi H."/>
            <person name="Azer M."/>
            <person name="Bachantsang P."/>
            <person name="Barry A."/>
            <person name="Bayul T."/>
            <person name="Berlin A."/>
            <person name="Bessette D."/>
            <person name="Bloom T."/>
            <person name="Blye J."/>
            <person name="Boguslavskiy L."/>
            <person name="Bonnet C."/>
            <person name="Boukhgalter B."/>
            <person name="Bourzgui I."/>
            <person name="Brown A."/>
            <person name="Cahill P."/>
            <person name="Channer S."/>
            <person name="Cheshatsang Y."/>
            <person name="Chuda L."/>
            <person name="Citroen M."/>
            <person name="Collymore A."/>
            <person name="Cooke P."/>
            <person name="Costello M."/>
            <person name="D'Aco K."/>
            <person name="Daza R."/>
            <person name="De Haan G."/>
            <person name="DeGray S."/>
            <person name="DeMaso C."/>
            <person name="Dhargay N."/>
            <person name="Dooley K."/>
            <person name="Dooley E."/>
            <person name="Doricent M."/>
            <person name="Dorje P."/>
            <person name="Dorjee K."/>
            <person name="Dupes A."/>
            <person name="Elong R."/>
            <person name="Falk J."/>
            <person name="Farina A."/>
            <person name="Faro S."/>
            <person name="Ferguson D."/>
            <person name="Fisher S."/>
            <person name="Foley C.D."/>
            <person name="Franke A."/>
            <person name="Friedrich D."/>
            <person name="Gadbois L."/>
            <person name="Gearin G."/>
            <person name="Gearin C.R."/>
            <person name="Giannoukos G."/>
            <person name="Goode T."/>
            <person name="Graham J."/>
            <person name="Grandbois E."/>
            <person name="Grewal S."/>
            <person name="Gyaltsen K."/>
            <person name="Hafez N."/>
            <person name="Hagos B."/>
            <person name="Hall J."/>
            <person name="Henson C."/>
            <person name="Hollinger A."/>
            <person name="Honan T."/>
            <person name="Huard M.D."/>
            <person name="Hughes L."/>
            <person name="Hurhula B."/>
            <person name="Husby M.E."/>
            <person name="Kamat A."/>
            <person name="Kanga B."/>
            <person name="Kashin S."/>
            <person name="Khazanovich D."/>
            <person name="Kisner P."/>
            <person name="Lance K."/>
            <person name="Lara M."/>
            <person name="Lee W."/>
            <person name="Lennon N."/>
            <person name="Letendre F."/>
            <person name="LeVine R."/>
            <person name="Lipovsky A."/>
            <person name="Liu X."/>
            <person name="Liu J."/>
            <person name="Liu S."/>
            <person name="Lokyitsang T."/>
            <person name="Lokyitsang Y."/>
            <person name="Lubonja R."/>
            <person name="Lui A."/>
            <person name="MacDonald P."/>
            <person name="Magnisalis V."/>
            <person name="Maru K."/>
            <person name="Matthews C."/>
            <person name="McCusker W."/>
            <person name="McDonough S."/>
            <person name="Mehta T."/>
            <person name="Meldrim J."/>
            <person name="Meneus L."/>
            <person name="Mihai O."/>
            <person name="Mihalev A."/>
            <person name="Mihova T."/>
            <person name="Mittelman R."/>
            <person name="Mlenga V."/>
            <person name="Montmayeur A."/>
            <person name="Mulrain L."/>
            <person name="Navidi A."/>
            <person name="Naylor J."/>
            <person name="Negash T."/>
            <person name="Nguyen T."/>
            <person name="Nguyen N."/>
            <person name="Nicol R."/>
            <person name="Norbu C."/>
            <person name="Norbu N."/>
            <person name="Novod N."/>
            <person name="O'Neill B."/>
            <person name="Osman S."/>
            <person name="Markiewicz E."/>
            <person name="Oyono O.L."/>
            <person name="Patti C."/>
            <person name="Phunkhang P."/>
            <person name="Pierre F."/>
            <person name="Priest M."/>
            <person name="Raghuraman S."/>
            <person name="Rege F."/>
            <person name="Reyes R."/>
            <person name="Rise C."/>
            <person name="Rogov P."/>
            <person name="Ross K."/>
            <person name="Ryan E."/>
            <person name="Settipalli S."/>
            <person name="Shea T."/>
            <person name="Sherpa N."/>
            <person name="Shi L."/>
            <person name="Shih D."/>
            <person name="Sparrow T."/>
            <person name="Spaulding J."/>
            <person name="Stalker J."/>
            <person name="Stange-Thomann N."/>
            <person name="Stavropoulos S."/>
            <person name="Stone C."/>
            <person name="Strader C."/>
            <person name="Tesfaye S."/>
            <person name="Thomson T."/>
            <person name="Thoulutsang Y."/>
            <person name="Thoulutsang D."/>
            <person name="Topham K."/>
            <person name="Topping I."/>
            <person name="Tsamla T."/>
            <person name="Vassiliev H."/>
            <person name="Vo A."/>
            <person name="Wangchuk T."/>
            <person name="Wangdi T."/>
            <person name="Weiand M."/>
            <person name="Wilkinson J."/>
            <person name="Wilson A."/>
            <person name="Yadav S."/>
            <person name="Young G."/>
            <person name="Yu Q."/>
            <person name="Zembek L."/>
            <person name="Zhong D."/>
            <person name="Zimmer A."/>
            <person name="Zwirko Z."/>
            <person name="Jaffe D.B."/>
            <person name="Alvarez P."/>
            <person name="Brockman W."/>
            <person name="Butler J."/>
            <person name="Chin C."/>
            <person name="Gnerre S."/>
            <person name="Grabherr M."/>
            <person name="Kleber M."/>
            <person name="Mauceli E."/>
            <person name="MacCallum I."/>
        </authorList>
    </citation>
    <scope>NUCLEOTIDE SEQUENCE [LARGE SCALE GENOMIC DNA]</scope>
    <source>
        <strain evidence="16">Tucson 14030-0811.24</strain>
    </source>
</reference>
<dbReference type="KEGG" id="dwi:6643233"/>
<dbReference type="GO" id="GO:0006465">
    <property type="term" value="P:signal peptide processing"/>
    <property type="evidence" value="ECO:0007669"/>
    <property type="project" value="TreeGrafter"/>
</dbReference>
<evidence type="ECO:0000256" key="11">
    <source>
        <dbReference type="ARBA" id="ARBA00023136"/>
    </source>
</evidence>
<evidence type="ECO:0000256" key="7">
    <source>
        <dbReference type="ARBA" id="ARBA00022801"/>
    </source>
</evidence>
<evidence type="ECO:0000256" key="4">
    <source>
        <dbReference type="ARBA" id="ARBA00013039"/>
    </source>
</evidence>
<feature type="transmembrane region" description="Helical" evidence="13">
    <location>
        <begin position="326"/>
        <end position="347"/>
    </location>
</feature>
<keyword evidence="16" id="KW-1185">Reference proteome</keyword>
<keyword evidence="7" id="KW-0378">Hydrolase</keyword>
<feature type="compositionally biased region" description="Basic residues" evidence="12">
    <location>
        <begin position="55"/>
        <end position="65"/>
    </location>
</feature>
<feature type="transmembrane region" description="Helical" evidence="13">
    <location>
        <begin position="198"/>
        <end position="217"/>
    </location>
</feature>
<dbReference type="FunCoup" id="B4MYM0">
    <property type="interactions" value="2516"/>
</dbReference>
<evidence type="ECO:0000256" key="8">
    <source>
        <dbReference type="ARBA" id="ARBA00022946"/>
    </source>
</evidence>
<keyword evidence="8" id="KW-0809">Transit peptide</keyword>
<comment type="catalytic activity">
    <reaction evidence="1">
        <text>Cleaves type-1 transmembrane domains using a catalytic dyad composed of serine and histidine that are contributed by different transmembrane domains.</text>
        <dbReference type="EC" id="3.4.21.105"/>
    </reaction>
</comment>
<feature type="transmembrane region" description="Helical" evidence="13">
    <location>
        <begin position="291"/>
        <end position="314"/>
    </location>
</feature>
<dbReference type="GO" id="GO:0008053">
    <property type="term" value="P:mitochondrial fusion"/>
    <property type="evidence" value="ECO:0007669"/>
    <property type="project" value="EnsemblMetazoa"/>
</dbReference>